<proteinExistence type="predicted"/>
<evidence type="ECO:0000259" key="2">
    <source>
        <dbReference type="Pfam" id="PF07853"/>
    </source>
</evidence>
<keyword evidence="5" id="KW-1185">Reference proteome</keyword>
<reference evidence="4 5" key="1">
    <citation type="journal article" date="2024" name="Int. J. Syst. Evol. Microbiol.">
        <title>Virgibacillus tibetensis sp. nov., isolated from salt lake on the Tibetan Plateau of China.</title>
        <authorList>
            <person name="Phurbu D."/>
            <person name="Liu Z.-X."/>
            <person name="Wang R."/>
            <person name="Zheng Y.-Y."/>
            <person name="Liu H.-C."/>
            <person name="Zhou Y.-G."/>
            <person name="Yu Y.-J."/>
            <person name="Li A.-H."/>
        </authorList>
    </citation>
    <scope>NUCLEOTIDE SEQUENCE [LARGE SCALE GENOMIC DNA]</scope>
    <source>
        <strain evidence="4 5">C22-A2</strain>
    </source>
</reference>
<keyword evidence="1" id="KW-0812">Transmembrane</keyword>
<feature type="transmembrane region" description="Helical" evidence="1">
    <location>
        <begin position="348"/>
        <end position="367"/>
    </location>
</feature>
<evidence type="ECO:0000256" key="1">
    <source>
        <dbReference type="SAM" id="Phobius"/>
    </source>
</evidence>
<accession>A0ABU6KG69</accession>
<dbReference type="InterPro" id="IPR014574">
    <property type="entry name" value="UCP032908"/>
</dbReference>
<protein>
    <submittedName>
        <fullName evidence="4">DUF5808 domain-containing protein</fullName>
    </submittedName>
</protein>
<feature type="transmembrane region" description="Helical" evidence="1">
    <location>
        <begin position="141"/>
        <end position="162"/>
    </location>
</feature>
<feature type="transmembrane region" description="Helical" evidence="1">
    <location>
        <begin position="191"/>
        <end position="211"/>
    </location>
</feature>
<feature type="domain" description="DUF1648" evidence="2">
    <location>
        <begin position="150"/>
        <end position="195"/>
    </location>
</feature>
<dbReference type="PANTHER" id="PTHR37810">
    <property type="entry name" value="IMMUNITY PROTEIN SDPI"/>
    <property type="match status" value="1"/>
</dbReference>
<feature type="transmembrane region" description="Helical" evidence="1">
    <location>
        <begin position="6"/>
        <end position="26"/>
    </location>
</feature>
<feature type="transmembrane region" description="Helical" evidence="1">
    <location>
        <begin position="54"/>
        <end position="76"/>
    </location>
</feature>
<evidence type="ECO:0000313" key="4">
    <source>
        <dbReference type="EMBL" id="MEC5424148.1"/>
    </source>
</evidence>
<gene>
    <name evidence="4" type="ORF">QGM71_11655</name>
</gene>
<dbReference type="PANTHER" id="PTHR37810:SF9">
    <property type="entry name" value="MEMBRANE PROTEIN"/>
    <property type="match status" value="1"/>
</dbReference>
<feature type="transmembrane region" description="Helical" evidence="1">
    <location>
        <begin position="82"/>
        <end position="105"/>
    </location>
</feature>
<dbReference type="EMBL" id="JARZFX010000005">
    <property type="protein sequence ID" value="MEC5424148.1"/>
    <property type="molecule type" value="Genomic_DNA"/>
</dbReference>
<sequence length="369" mass="42217">MNSIIVILIVVILIPAFISLMFIPYWTRKTESFGVTIPEEIYNTPRLTDMRKRYTLITGILSVSVIALFIALSAFTGDNDTGFSLILGSTVIIYMISSFLVYLKFHREMKILKKKENWMAERSQQVFINTRFRDQKLSYSNAWFILSFAIAFATIALTFRLYNQIPDQIPMQYNFTGYITNWVDKSYRTVLVMPIQQLYLTLLFLFINSTITKAKQQINARNPEESLRKNVIFRRRWSAFIIISGTALVIMFAIIQLSFIFPINHQLLIVIPLVLSIGITISAVVLSFTTGQGGSRVNSDSGETGDIMDYDDDKFWKLGQFYFNKNDPALFLEKRFGVGWTINLARPLAWIIFLAIILIAVGIPVLLGA</sequence>
<organism evidence="4 5">
    <name type="scientific">Virgibacillus tibetensis</name>
    <dbReference type="NCBI Taxonomy" id="3042313"/>
    <lineage>
        <taxon>Bacteria</taxon>
        <taxon>Bacillati</taxon>
        <taxon>Bacillota</taxon>
        <taxon>Bacilli</taxon>
        <taxon>Bacillales</taxon>
        <taxon>Bacillaceae</taxon>
        <taxon>Virgibacillus</taxon>
    </lineage>
</organism>
<keyword evidence="1" id="KW-1133">Transmembrane helix</keyword>
<dbReference type="Pfam" id="PF07853">
    <property type="entry name" value="DUF1648"/>
    <property type="match status" value="1"/>
</dbReference>
<evidence type="ECO:0000259" key="3">
    <source>
        <dbReference type="Pfam" id="PF19124"/>
    </source>
</evidence>
<feature type="domain" description="DUF5808" evidence="3">
    <location>
        <begin position="325"/>
        <end position="350"/>
    </location>
</feature>
<feature type="transmembrane region" description="Helical" evidence="1">
    <location>
        <begin position="237"/>
        <end position="261"/>
    </location>
</feature>
<keyword evidence="1" id="KW-0472">Membrane</keyword>
<comment type="caution">
    <text evidence="4">The sequence shown here is derived from an EMBL/GenBank/DDBJ whole genome shotgun (WGS) entry which is preliminary data.</text>
</comment>
<dbReference type="Proteomes" id="UP001335737">
    <property type="component" value="Unassembled WGS sequence"/>
</dbReference>
<feature type="transmembrane region" description="Helical" evidence="1">
    <location>
        <begin position="267"/>
        <end position="288"/>
    </location>
</feature>
<evidence type="ECO:0000313" key="5">
    <source>
        <dbReference type="Proteomes" id="UP001335737"/>
    </source>
</evidence>
<dbReference type="InterPro" id="IPR043831">
    <property type="entry name" value="DUF5808"/>
</dbReference>
<dbReference type="InterPro" id="IPR012867">
    <property type="entry name" value="DUF1648"/>
</dbReference>
<dbReference type="PIRSF" id="PIRSF032908">
    <property type="entry name" value="UCP032908"/>
    <property type="match status" value="1"/>
</dbReference>
<dbReference type="Pfam" id="PF19124">
    <property type="entry name" value="DUF5808"/>
    <property type="match status" value="1"/>
</dbReference>
<dbReference type="RefSeq" id="WP_327607718.1">
    <property type="nucleotide sequence ID" value="NZ_JARZFX010000005.1"/>
</dbReference>
<name>A0ABU6KG69_9BACI</name>